<dbReference type="GO" id="GO:0006935">
    <property type="term" value="P:chemotaxis"/>
    <property type="evidence" value="ECO:0007669"/>
    <property type="project" value="UniProtKB-UniRule"/>
</dbReference>
<dbReference type="OrthoDB" id="9791760at2"/>
<dbReference type="PROSITE" id="PS50122">
    <property type="entry name" value="CHEB"/>
    <property type="match status" value="1"/>
</dbReference>
<feature type="active site" evidence="4">
    <location>
        <position position="21"/>
    </location>
</feature>
<accession>B9M7B5</accession>
<dbReference type="EC" id="3.1.1.61" evidence="2"/>
<dbReference type="Gene3D" id="3.40.50.180">
    <property type="entry name" value="Methylesterase CheB, C-terminal domain"/>
    <property type="match status" value="1"/>
</dbReference>
<keyword evidence="1 4" id="KW-0378">Hydrolase</keyword>
<dbReference type="HOGENOM" id="CLU_000445_51_2_7"/>
<evidence type="ECO:0000259" key="5">
    <source>
        <dbReference type="PROSITE" id="PS50122"/>
    </source>
</evidence>
<evidence type="ECO:0000256" key="4">
    <source>
        <dbReference type="PROSITE-ProRule" id="PRU00050"/>
    </source>
</evidence>
<dbReference type="KEGG" id="geo:Geob_1846"/>
<dbReference type="InterPro" id="IPR000673">
    <property type="entry name" value="Sig_transdc_resp-reg_Me-estase"/>
</dbReference>
<dbReference type="InterPro" id="IPR035909">
    <property type="entry name" value="CheB_C"/>
</dbReference>
<proteinExistence type="predicted"/>
<reference evidence="6 7" key="1">
    <citation type="submission" date="2009-01" db="EMBL/GenBank/DDBJ databases">
        <title>Complete sequence of Geobacter sp. FRC-32.</title>
        <authorList>
            <consortium name="US DOE Joint Genome Institute"/>
            <person name="Lucas S."/>
            <person name="Copeland A."/>
            <person name="Lapidus A."/>
            <person name="Glavina del Rio T."/>
            <person name="Dalin E."/>
            <person name="Tice H."/>
            <person name="Bruce D."/>
            <person name="Goodwin L."/>
            <person name="Pitluck S."/>
            <person name="Saunders E."/>
            <person name="Brettin T."/>
            <person name="Detter J.C."/>
            <person name="Han C."/>
            <person name="Larimer F."/>
            <person name="Land M."/>
            <person name="Hauser L."/>
            <person name="Kyrpides N."/>
            <person name="Ovchinnikova G."/>
            <person name="Kostka J."/>
            <person name="Richardson P."/>
        </authorList>
    </citation>
    <scope>NUCLEOTIDE SEQUENCE [LARGE SCALE GENOMIC DNA]</scope>
    <source>
        <strain evidence="7">DSM 22248 / JCM 15807 / FRC-32</strain>
    </source>
</reference>
<comment type="catalytic activity">
    <reaction evidence="3">
        <text>[protein]-L-glutamate 5-O-methyl ester + H2O = L-glutamyl-[protein] + methanol + H(+)</text>
        <dbReference type="Rhea" id="RHEA:23236"/>
        <dbReference type="Rhea" id="RHEA-COMP:10208"/>
        <dbReference type="Rhea" id="RHEA-COMP:10311"/>
        <dbReference type="ChEBI" id="CHEBI:15377"/>
        <dbReference type="ChEBI" id="CHEBI:15378"/>
        <dbReference type="ChEBI" id="CHEBI:17790"/>
        <dbReference type="ChEBI" id="CHEBI:29973"/>
        <dbReference type="ChEBI" id="CHEBI:82795"/>
        <dbReference type="EC" id="3.1.1.61"/>
    </reaction>
</comment>
<dbReference type="Pfam" id="PF01339">
    <property type="entry name" value="CheB_methylest"/>
    <property type="match status" value="1"/>
</dbReference>
<dbReference type="GO" id="GO:0008984">
    <property type="term" value="F:protein-glutamate methylesterase activity"/>
    <property type="evidence" value="ECO:0007669"/>
    <property type="project" value="UniProtKB-EC"/>
</dbReference>
<evidence type="ECO:0000256" key="1">
    <source>
        <dbReference type="ARBA" id="ARBA00022801"/>
    </source>
</evidence>
<dbReference type="Proteomes" id="UP000007721">
    <property type="component" value="Chromosome"/>
</dbReference>
<feature type="active site" evidence="4">
    <location>
        <position position="48"/>
    </location>
</feature>
<dbReference type="AlphaFoldDB" id="B9M7B5"/>
<dbReference type="GO" id="GO:0000156">
    <property type="term" value="F:phosphorelay response regulator activity"/>
    <property type="evidence" value="ECO:0007669"/>
    <property type="project" value="InterPro"/>
</dbReference>
<organism evidence="6 7">
    <name type="scientific">Geotalea daltonii (strain DSM 22248 / JCM 15807 / FRC-32)</name>
    <name type="common">Geobacter daltonii</name>
    <dbReference type="NCBI Taxonomy" id="316067"/>
    <lineage>
        <taxon>Bacteria</taxon>
        <taxon>Pseudomonadati</taxon>
        <taxon>Thermodesulfobacteriota</taxon>
        <taxon>Desulfuromonadia</taxon>
        <taxon>Geobacterales</taxon>
        <taxon>Geobacteraceae</taxon>
        <taxon>Geotalea</taxon>
    </lineage>
</organism>
<dbReference type="EMBL" id="CP001390">
    <property type="protein sequence ID" value="ACM20203.1"/>
    <property type="molecule type" value="Genomic_DNA"/>
</dbReference>
<dbReference type="eggNOG" id="COG2201">
    <property type="taxonomic scope" value="Bacteria"/>
</dbReference>
<keyword evidence="7" id="KW-1185">Reference proteome</keyword>
<protein>
    <recommendedName>
        <fullName evidence="2">protein-glutamate methylesterase</fullName>
        <ecNumber evidence="2">3.1.1.61</ecNumber>
    </recommendedName>
</protein>
<dbReference type="SUPFAM" id="SSF52738">
    <property type="entry name" value="Methylesterase CheB, C-terminal domain"/>
    <property type="match status" value="1"/>
</dbReference>
<gene>
    <name evidence="6" type="primary">cheB-7</name>
    <name evidence="6" type="ordered locus">Geob_1846</name>
</gene>
<evidence type="ECO:0000313" key="6">
    <source>
        <dbReference type="EMBL" id="ACM20203.1"/>
    </source>
</evidence>
<feature type="domain" description="CheB-type methylesterase" evidence="5">
    <location>
        <begin position="10"/>
        <end position="197"/>
    </location>
</feature>
<keyword evidence="4" id="KW-0145">Chemotaxis</keyword>
<sequence>MPSATSHESPKRFRVIVMGVSTGGVQALKRVLGGLAADFPLPILIVQHMSPASGDGLAKLLDQLCLLRIKEADEEEVMQGGCAYLAPPNYHLLVESNGSLSLSAEKPVNFARPSVDVLFESAAAAFGPAVIGIVLTGAGYDGGRGLLRIKEQGGMAIVQDPADADASSMPKYALSLVTADHVARLTELPGLLTRLVS</sequence>
<dbReference type="CDD" id="cd16433">
    <property type="entry name" value="CheB"/>
    <property type="match status" value="1"/>
</dbReference>
<dbReference type="STRING" id="316067.Geob_1846"/>
<dbReference type="GO" id="GO:0005737">
    <property type="term" value="C:cytoplasm"/>
    <property type="evidence" value="ECO:0007669"/>
    <property type="project" value="InterPro"/>
</dbReference>
<feature type="active site" evidence="4">
    <location>
        <position position="141"/>
    </location>
</feature>
<evidence type="ECO:0000313" key="7">
    <source>
        <dbReference type="Proteomes" id="UP000007721"/>
    </source>
</evidence>
<dbReference type="PANTHER" id="PTHR42872">
    <property type="entry name" value="PROTEIN-GLUTAMATE METHYLESTERASE/PROTEIN-GLUTAMINE GLUTAMINASE"/>
    <property type="match status" value="1"/>
</dbReference>
<evidence type="ECO:0000256" key="2">
    <source>
        <dbReference type="ARBA" id="ARBA00039140"/>
    </source>
</evidence>
<dbReference type="PANTHER" id="PTHR42872:SF6">
    <property type="entry name" value="PROTEIN-GLUTAMATE METHYLESTERASE_PROTEIN-GLUTAMINE GLUTAMINASE"/>
    <property type="match status" value="1"/>
</dbReference>
<evidence type="ECO:0000256" key="3">
    <source>
        <dbReference type="ARBA" id="ARBA00048267"/>
    </source>
</evidence>
<name>B9M7B5_GEODF</name>